<dbReference type="InterPro" id="IPR016181">
    <property type="entry name" value="Acyl_CoA_acyltransferase"/>
</dbReference>
<dbReference type="Gene3D" id="3.40.630.30">
    <property type="match status" value="1"/>
</dbReference>
<dbReference type="Pfam" id="PF13302">
    <property type="entry name" value="Acetyltransf_3"/>
    <property type="match status" value="1"/>
</dbReference>
<protein>
    <submittedName>
        <fullName evidence="2">GNAT family N-acetyltransferase</fullName>
    </submittedName>
</protein>
<dbReference type="AlphaFoldDB" id="A0A563ES00"/>
<reference evidence="2 3" key="1">
    <citation type="submission" date="2019-07" db="EMBL/GenBank/DDBJ databases">
        <title>Lentzea xizangensis sp. nov., isolated from Qinghai-Tibetan Plateau Soils.</title>
        <authorList>
            <person name="Huang J."/>
        </authorList>
    </citation>
    <scope>NUCLEOTIDE SEQUENCE [LARGE SCALE GENOMIC DNA]</scope>
    <source>
        <strain evidence="2 3">FXJ1.1311</strain>
    </source>
</reference>
<keyword evidence="3" id="KW-1185">Reference proteome</keyword>
<accession>A0A563ES00</accession>
<dbReference type="EMBL" id="VOBR01000015">
    <property type="protein sequence ID" value="TWP49641.1"/>
    <property type="molecule type" value="Genomic_DNA"/>
</dbReference>
<evidence type="ECO:0000259" key="1">
    <source>
        <dbReference type="PROSITE" id="PS51186"/>
    </source>
</evidence>
<gene>
    <name evidence="2" type="ORF">FKR81_23605</name>
</gene>
<sequence length="167" mass="19038">MVLRRFTESDVDDLVELNADPEVLRYLFGGVPMSREAVVAEFPRYLTPDFLVATEKATGRFLGWFEFRALADDTVELGYRLHRSAWGRGLATEGSLALIEHGFANGVRRVVAETMFVNAGSRRVMEKCGLRHVRTFFQDWPEPIPGSEHGEVAYELTRESWLESRRA</sequence>
<dbReference type="InterPro" id="IPR051531">
    <property type="entry name" value="N-acetyltransferase"/>
</dbReference>
<dbReference type="PROSITE" id="PS51186">
    <property type="entry name" value="GNAT"/>
    <property type="match status" value="1"/>
</dbReference>
<comment type="caution">
    <text evidence="2">The sequence shown here is derived from an EMBL/GenBank/DDBJ whole genome shotgun (WGS) entry which is preliminary data.</text>
</comment>
<keyword evidence="2" id="KW-0808">Transferase</keyword>
<dbReference type="OrthoDB" id="3533156at2"/>
<name>A0A563ES00_9PSEU</name>
<dbReference type="PANTHER" id="PTHR43792">
    <property type="entry name" value="GNAT FAMILY, PUTATIVE (AFU_ORTHOLOGUE AFUA_3G00765)-RELATED-RELATED"/>
    <property type="match status" value="1"/>
</dbReference>
<dbReference type="Proteomes" id="UP000316639">
    <property type="component" value="Unassembled WGS sequence"/>
</dbReference>
<evidence type="ECO:0000313" key="2">
    <source>
        <dbReference type="EMBL" id="TWP49641.1"/>
    </source>
</evidence>
<dbReference type="SUPFAM" id="SSF55729">
    <property type="entry name" value="Acyl-CoA N-acyltransferases (Nat)"/>
    <property type="match status" value="1"/>
</dbReference>
<dbReference type="GO" id="GO:0016747">
    <property type="term" value="F:acyltransferase activity, transferring groups other than amino-acyl groups"/>
    <property type="evidence" value="ECO:0007669"/>
    <property type="project" value="InterPro"/>
</dbReference>
<proteinExistence type="predicted"/>
<feature type="domain" description="N-acetyltransferase" evidence="1">
    <location>
        <begin position="1"/>
        <end position="159"/>
    </location>
</feature>
<dbReference type="PANTHER" id="PTHR43792:SF16">
    <property type="entry name" value="N-ACETYLTRANSFERASE DOMAIN-CONTAINING PROTEIN"/>
    <property type="match status" value="1"/>
</dbReference>
<evidence type="ECO:0000313" key="3">
    <source>
        <dbReference type="Proteomes" id="UP000316639"/>
    </source>
</evidence>
<organism evidence="2 3">
    <name type="scientific">Lentzea tibetensis</name>
    <dbReference type="NCBI Taxonomy" id="2591470"/>
    <lineage>
        <taxon>Bacteria</taxon>
        <taxon>Bacillati</taxon>
        <taxon>Actinomycetota</taxon>
        <taxon>Actinomycetes</taxon>
        <taxon>Pseudonocardiales</taxon>
        <taxon>Pseudonocardiaceae</taxon>
        <taxon>Lentzea</taxon>
    </lineage>
</organism>
<dbReference type="InterPro" id="IPR000182">
    <property type="entry name" value="GNAT_dom"/>
</dbReference>
<dbReference type="RefSeq" id="WP_146354664.1">
    <property type="nucleotide sequence ID" value="NZ_VOBR01000015.1"/>
</dbReference>